<dbReference type="EMBL" id="FNPF01000006">
    <property type="protein sequence ID" value="SDY35072.1"/>
    <property type="molecule type" value="Genomic_DNA"/>
</dbReference>
<accession>A0A1H3J586</accession>
<dbReference type="AlphaFoldDB" id="A0A1H3J586"/>
<reference evidence="2 3" key="1">
    <citation type="submission" date="2016-10" db="EMBL/GenBank/DDBJ databases">
        <authorList>
            <person name="de Groot N.N."/>
        </authorList>
    </citation>
    <scope>NUCLEOTIDE SEQUENCE [LARGE SCALE GENOMIC DNA]</scope>
    <source>
        <strain evidence="2 3">DSM 26880</strain>
    </source>
</reference>
<organism evidence="2 3">
    <name type="scientific">Citreimonas salinaria</name>
    <dbReference type="NCBI Taxonomy" id="321339"/>
    <lineage>
        <taxon>Bacteria</taxon>
        <taxon>Pseudomonadati</taxon>
        <taxon>Pseudomonadota</taxon>
        <taxon>Alphaproteobacteria</taxon>
        <taxon>Rhodobacterales</taxon>
        <taxon>Roseobacteraceae</taxon>
        <taxon>Citreimonas</taxon>
    </lineage>
</organism>
<evidence type="ECO:0000256" key="1">
    <source>
        <dbReference type="SAM" id="Phobius"/>
    </source>
</evidence>
<name>A0A1H3J586_9RHOB</name>
<keyword evidence="1" id="KW-0472">Membrane</keyword>
<protein>
    <submittedName>
        <fullName evidence="2">Uncharacterized protein</fullName>
    </submittedName>
</protein>
<dbReference type="Proteomes" id="UP000199286">
    <property type="component" value="Unassembled WGS sequence"/>
</dbReference>
<dbReference type="STRING" id="321339.SAMN05444340_10661"/>
<sequence>MPNPIKTLVQDYGWLHLGLPMRQCPVLAGQRGIPSAPAQFVPPWLDHPIEWQNPCVWSFIFGAFLMLIGGLGQLLVWTFRKPDD</sequence>
<feature type="transmembrane region" description="Helical" evidence="1">
    <location>
        <begin position="56"/>
        <end position="79"/>
    </location>
</feature>
<keyword evidence="1" id="KW-1133">Transmembrane helix</keyword>
<evidence type="ECO:0000313" key="3">
    <source>
        <dbReference type="Proteomes" id="UP000199286"/>
    </source>
</evidence>
<keyword evidence="3" id="KW-1185">Reference proteome</keyword>
<proteinExistence type="predicted"/>
<gene>
    <name evidence="2" type="ORF">SAMN05444340_10661</name>
</gene>
<keyword evidence="1" id="KW-0812">Transmembrane</keyword>
<evidence type="ECO:0000313" key="2">
    <source>
        <dbReference type="EMBL" id="SDY35072.1"/>
    </source>
</evidence>